<keyword evidence="5" id="KW-1185">Reference proteome</keyword>
<evidence type="ECO:0000259" key="3">
    <source>
        <dbReference type="Pfam" id="PF01476"/>
    </source>
</evidence>
<feature type="transmembrane region" description="Helical" evidence="2">
    <location>
        <begin position="82"/>
        <end position="105"/>
    </location>
</feature>
<keyword evidence="2" id="KW-0472">Membrane</keyword>
<gene>
    <name evidence="4" type="ORF">HGA07_20435</name>
</gene>
<feature type="compositionally biased region" description="Basic residues" evidence="1">
    <location>
        <begin position="29"/>
        <end position="43"/>
    </location>
</feature>
<reference evidence="4 5" key="1">
    <citation type="submission" date="2020-04" db="EMBL/GenBank/DDBJ databases">
        <title>MicrobeNet Type strains.</title>
        <authorList>
            <person name="Nicholson A.C."/>
        </authorList>
    </citation>
    <scope>NUCLEOTIDE SEQUENCE [LARGE SCALE GENOMIC DNA]</scope>
    <source>
        <strain evidence="4 5">DSM 44445</strain>
    </source>
</reference>
<dbReference type="InterPro" id="IPR018392">
    <property type="entry name" value="LysM"/>
</dbReference>
<dbReference type="InterPro" id="IPR036779">
    <property type="entry name" value="LysM_dom_sf"/>
</dbReference>
<protein>
    <submittedName>
        <fullName evidence="4">LysM peptidoglycan-binding domain-containing protein</fullName>
    </submittedName>
</protein>
<dbReference type="AlphaFoldDB" id="A0A7X6RJA0"/>
<evidence type="ECO:0000313" key="4">
    <source>
        <dbReference type="EMBL" id="NKY87980.1"/>
    </source>
</evidence>
<sequence>MRTAVDEFSSLGSHVPAVGVVSGRVARPVHRGGRRIDRRHPAGLRRPAGERRPIGELGYERVPAVQPQRGPHPVRRLEQARIGLATLAVTALLTAAAVCGLLGIAQLRSPDAPAATQTVQVQPGESLTAVAQRVAPGEPVRDTVARIVELNGLHGAEVVAGRTLVVPATR</sequence>
<dbReference type="RefSeq" id="WP_051031639.1">
    <property type="nucleotide sequence ID" value="NZ_CAWPHS010000017.1"/>
</dbReference>
<evidence type="ECO:0000313" key="5">
    <source>
        <dbReference type="Proteomes" id="UP000523447"/>
    </source>
</evidence>
<keyword evidence="2" id="KW-1133">Transmembrane helix</keyword>
<dbReference type="EMBL" id="JAAXPE010000024">
    <property type="protein sequence ID" value="NKY87980.1"/>
    <property type="molecule type" value="Genomic_DNA"/>
</dbReference>
<organism evidence="4 5">
    <name type="scientific">Nocardia veterana</name>
    <dbReference type="NCBI Taxonomy" id="132249"/>
    <lineage>
        <taxon>Bacteria</taxon>
        <taxon>Bacillati</taxon>
        <taxon>Actinomycetota</taxon>
        <taxon>Actinomycetes</taxon>
        <taxon>Mycobacteriales</taxon>
        <taxon>Nocardiaceae</taxon>
        <taxon>Nocardia</taxon>
    </lineage>
</organism>
<dbReference type="Gene3D" id="3.10.350.10">
    <property type="entry name" value="LysM domain"/>
    <property type="match status" value="1"/>
</dbReference>
<evidence type="ECO:0000256" key="2">
    <source>
        <dbReference type="SAM" id="Phobius"/>
    </source>
</evidence>
<comment type="caution">
    <text evidence="4">The sequence shown here is derived from an EMBL/GenBank/DDBJ whole genome shotgun (WGS) entry which is preliminary data.</text>
</comment>
<accession>A0A7X6RJA0</accession>
<feature type="region of interest" description="Disordered" evidence="1">
    <location>
        <begin position="29"/>
        <end position="50"/>
    </location>
</feature>
<dbReference type="Proteomes" id="UP000523447">
    <property type="component" value="Unassembled WGS sequence"/>
</dbReference>
<feature type="domain" description="LysM" evidence="3">
    <location>
        <begin position="120"/>
        <end position="167"/>
    </location>
</feature>
<evidence type="ECO:0000256" key="1">
    <source>
        <dbReference type="SAM" id="MobiDB-lite"/>
    </source>
</evidence>
<proteinExistence type="predicted"/>
<keyword evidence="2" id="KW-0812">Transmembrane</keyword>
<name>A0A7X6RJA0_9NOCA</name>
<dbReference type="Pfam" id="PF01476">
    <property type="entry name" value="LysM"/>
    <property type="match status" value="1"/>
</dbReference>